<evidence type="ECO:0000256" key="1">
    <source>
        <dbReference type="SAM" id="SignalP"/>
    </source>
</evidence>
<dbReference type="AlphaFoldDB" id="A0A2N3U6V3"/>
<name>A0A2N3U6V3_9BACT</name>
<evidence type="ECO:0008006" key="4">
    <source>
        <dbReference type="Google" id="ProtNLM"/>
    </source>
</evidence>
<reference evidence="2 3" key="1">
    <citation type="submission" date="2017-12" db="EMBL/GenBank/DDBJ databases">
        <title>Genomic Encyclopedia of Type Strains, Phase III (KMG-III): the genomes of soil and plant-associated and newly described type strains.</title>
        <authorList>
            <person name="Whitman W."/>
        </authorList>
    </citation>
    <scope>NUCLEOTIDE SEQUENCE [LARGE SCALE GENOMIC DNA]</scope>
    <source>
        <strain evidence="2 3">LP43</strain>
    </source>
</reference>
<dbReference type="OrthoDB" id="9808260at2"/>
<keyword evidence="1" id="KW-0732">Signal</keyword>
<dbReference type="Proteomes" id="UP000233782">
    <property type="component" value="Unassembled WGS sequence"/>
</dbReference>
<proteinExistence type="predicted"/>
<gene>
    <name evidence="2" type="ORF">BD749_3683</name>
</gene>
<keyword evidence="3" id="KW-1185">Reference proteome</keyword>
<sequence length="559" mass="64460">MRNILAAAALSLLAIPAAQAQDVYVPYDRDTYHLIDRYQIKLGTKVPEMHTNVRPIGRRDVAALAESAIGEPRSTADMFNIQYLLNDNWNYTSQANDNSSERPIFNTFFRNKTDLYHYESEDFTLRVNPVLHLELGNDSESNGMRYVNTRGVQLEGSIDNRFGFYTFIGENQAKFADYVVDRIKRDGVVPHEGLWKDFKGDGYDFLTARGYMNYSLSKHVEIQLGHDRHFIGDGYRSLVYSDYPPPAFFLKLNTRVWKLHYMNLFQELTADYRRRGGGDKILPKKYMAFHRLGVNITDNFNLGLFEQVIFGREKGKFELQYLNPIIFYRSVEHNLGSEDNAMLGLDFRWNLFNTAQLYGQLVLDEFVLNEVKSGEGWWANKHAGQIGAKYIDAFGLSNLDLQGEVNIIRPYTYQHRDGSSNYQHNRQPLAHPMGANLYEFVGIARYQPLPRLHLVGKAIATRFGQDEITAEGDTINWGNNVNLDYNKRPKNYGHEIAQGIRTNQLHLDLTATYQFKHNLFVDLKGIIRRTEADVSTLSKNTVFTSVALRWNIAQRLHEF</sequence>
<dbReference type="EMBL" id="PJMU01000005">
    <property type="protein sequence ID" value="PKV62480.1"/>
    <property type="molecule type" value="Genomic_DNA"/>
</dbReference>
<dbReference type="InterPro" id="IPR038636">
    <property type="entry name" value="Wzi_sf"/>
</dbReference>
<evidence type="ECO:0000313" key="2">
    <source>
        <dbReference type="EMBL" id="PKV62480.1"/>
    </source>
</evidence>
<accession>A0A2N3U6V3</accession>
<protein>
    <recommendedName>
        <fullName evidence="4">Capsule assembly protein Wzi</fullName>
    </recommendedName>
</protein>
<dbReference type="Gene3D" id="2.40.160.130">
    <property type="entry name" value="Capsule assembly protein Wzi"/>
    <property type="match status" value="1"/>
</dbReference>
<comment type="caution">
    <text evidence="2">The sequence shown here is derived from an EMBL/GenBank/DDBJ whole genome shotgun (WGS) entry which is preliminary data.</text>
</comment>
<feature type="chain" id="PRO_5014995168" description="Capsule assembly protein Wzi" evidence="1">
    <location>
        <begin position="21"/>
        <end position="559"/>
    </location>
</feature>
<evidence type="ECO:0000313" key="3">
    <source>
        <dbReference type="Proteomes" id="UP000233782"/>
    </source>
</evidence>
<organism evidence="2 3">
    <name type="scientific">Pontibacter ramchanderi</name>
    <dbReference type="NCBI Taxonomy" id="1179743"/>
    <lineage>
        <taxon>Bacteria</taxon>
        <taxon>Pseudomonadati</taxon>
        <taxon>Bacteroidota</taxon>
        <taxon>Cytophagia</taxon>
        <taxon>Cytophagales</taxon>
        <taxon>Hymenobacteraceae</taxon>
        <taxon>Pontibacter</taxon>
    </lineage>
</organism>
<dbReference type="RefSeq" id="WP_101447137.1">
    <property type="nucleotide sequence ID" value="NZ_PJMU01000005.1"/>
</dbReference>
<feature type="signal peptide" evidence="1">
    <location>
        <begin position="1"/>
        <end position="20"/>
    </location>
</feature>